<evidence type="ECO:0000256" key="1">
    <source>
        <dbReference type="SAM" id="MobiDB-lite"/>
    </source>
</evidence>
<dbReference type="Pfam" id="PF05699">
    <property type="entry name" value="Dimer_Tnp_hAT"/>
    <property type="match status" value="1"/>
</dbReference>
<evidence type="ECO:0000313" key="4">
    <source>
        <dbReference type="EMBL" id="KAF0715605.1"/>
    </source>
</evidence>
<gene>
    <name evidence="4" type="ORF">FWK35_00039139</name>
</gene>
<dbReference type="EMBL" id="VUJU01010143">
    <property type="protein sequence ID" value="KAF0715605.1"/>
    <property type="molecule type" value="Genomic_DNA"/>
</dbReference>
<dbReference type="SUPFAM" id="SSF53098">
    <property type="entry name" value="Ribonuclease H-like"/>
    <property type="match status" value="1"/>
</dbReference>
<dbReference type="Proteomes" id="UP000478052">
    <property type="component" value="Unassembled WGS sequence"/>
</dbReference>
<dbReference type="PANTHER" id="PTHR45749">
    <property type="match status" value="1"/>
</dbReference>
<evidence type="ECO:0000259" key="2">
    <source>
        <dbReference type="Pfam" id="PF05699"/>
    </source>
</evidence>
<accession>A0A6G0VZJ5</accession>
<organism evidence="4 5">
    <name type="scientific">Aphis craccivora</name>
    <name type="common">Cowpea aphid</name>
    <dbReference type="NCBI Taxonomy" id="307492"/>
    <lineage>
        <taxon>Eukaryota</taxon>
        <taxon>Metazoa</taxon>
        <taxon>Ecdysozoa</taxon>
        <taxon>Arthropoda</taxon>
        <taxon>Hexapoda</taxon>
        <taxon>Insecta</taxon>
        <taxon>Pterygota</taxon>
        <taxon>Neoptera</taxon>
        <taxon>Paraneoptera</taxon>
        <taxon>Hemiptera</taxon>
        <taxon>Sternorrhyncha</taxon>
        <taxon>Aphidomorpha</taxon>
        <taxon>Aphidoidea</taxon>
        <taxon>Aphididae</taxon>
        <taxon>Aphidini</taxon>
        <taxon>Aphis</taxon>
        <taxon>Aphis</taxon>
    </lineage>
</organism>
<name>A0A6G0VZJ5_APHCR</name>
<feature type="region of interest" description="Disordered" evidence="1">
    <location>
        <begin position="831"/>
        <end position="852"/>
    </location>
</feature>
<dbReference type="InterPro" id="IPR025398">
    <property type="entry name" value="DUF4371"/>
</dbReference>
<dbReference type="PANTHER" id="PTHR45749:SF21">
    <property type="entry name" value="DUF4371 DOMAIN-CONTAINING PROTEIN"/>
    <property type="match status" value="1"/>
</dbReference>
<feature type="domain" description="HAT C-terminal dimerisation" evidence="2">
    <location>
        <begin position="872"/>
        <end position="930"/>
    </location>
</feature>
<keyword evidence="5" id="KW-1185">Reference proteome</keyword>
<dbReference type="InterPro" id="IPR008906">
    <property type="entry name" value="HATC_C_dom"/>
</dbReference>
<evidence type="ECO:0000313" key="5">
    <source>
        <dbReference type="Proteomes" id="UP000478052"/>
    </source>
</evidence>
<evidence type="ECO:0000259" key="3">
    <source>
        <dbReference type="Pfam" id="PF14291"/>
    </source>
</evidence>
<dbReference type="GO" id="GO:0046983">
    <property type="term" value="F:protein dimerization activity"/>
    <property type="evidence" value="ECO:0007669"/>
    <property type="project" value="InterPro"/>
</dbReference>
<sequence>MMTGHQKRQKKRQAELIYAANHPKQSKLSFVSVQNHNNGNTKHEIENINTEVSKNASTEIIKSVELRLSNNSNINIVQENVEATTLSVIPSKEMNSNYDDGSIDIIQEHINKIPDNLKNDFDFNINTTDNVANVENDNTSSTGYFIPPINMPTNVKVSFVNSHPIQPTGPEICFDVSKVYYRYLENKHNKEVVQRKWLSYNVINNKMYCSICMAFSTNRSLNWITGILVNVKHIYKSVEVHEISNSHKLAVNAFITGSSLKSLDLYFNDQRKKDIETRRQILERIISIILVLAKQDLSFRGHRNENCYSMQNDFSQKGNFLEIVKLVAKFDPVLKNHIDEISKKSLKMKFSTDSKNIKGPRGRGSFNTYLSKNTFNKIIIIIGNLMKKKIAQEVIEAKIFSLEIDSTQDVAVMDQLSLCIRYVLKGEVQERFLKMMEVKSSTGIEQYLLVKENLDSLSIDLKNLVSESFDGASNMSGQYSGLQAQLKKDSPSSIFTHCHAHVLNLIIGDATNCCISSQNLFVHCQKTAVFISRSYKRSNLWKTILQKKNGHEKLIKLKKIGETRWNSKDGALKAIFHSVYEENDKRERYICLLEVLHSIGYDNIADGETAAEARNLLDKWTQFDTILTSFLYLHVFSKATPVSKYLQTKCLDYLAAWNQIVTFQKEIKIISNDFDIIYEQAKKFSQFMEQRTKILPNVFIETKLPEQRKRKIKKMSGELLDDEVVVNDPIKLYRVQVFRIIIDKLSMAIEDRFFKNKNIFQALSFFDPNRFIDIKNKILTFDGENEIIFKNFCNTNGLQPNIVQEELINFSSSYESIAKSLEGEYACESELSDVSDENIDKQPNVESESPPKRLNTNSICKKCIPCVMKLLYKYNFHTSAFTNLYLVYKYILTLSCTQVHCERSFSKLKIIKTRLRSSLSQELLEPLLLISIESDKIPDIQEIITCYANSSLELQKLLLY</sequence>
<dbReference type="InterPro" id="IPR012337">
    <property type="entry name" value="RNaseH-like_sf"/>
</dbReference>
<proteinExistence type="predicted"/>
<dbReference type="OrthoDB" id="6603688at2759"/>
<reference evidence="4 5" key="1">
    <citation type="submission" date="2019-08" db="EMBL/GenBank/DDBJ databases">
        <title>Whole genome of Aphis craccivora.</title>
        <authorList>
            <person name="Voronova N.V."/>
            <person name="Shulinski R.S."/>
            <person name="Bandarenka Y.V."/>
            <person name="Zhorov D.G."/>
            <person name="Warner D."/>
        </authorList>
    </citation>
    <scope>NUCLEOTIDE SEQUENCE [LARGE SCALE GENOMIC DNA]</scope>
    <source>
        <strain evidence="4">180601</strain>
        <tissue evidence="4">Whole Body</tissue>
    </source>
</reference>
<protein>
    <submittedName>
        <fullName evidence="4">Zinc finger MYM-type protein 1-like</fullName>
    </submittedName>
</protein>
<dbReference type="Pfam" id="PF14291">
    <property type="entry name" value="DUF4371"/>
    <property type="match status" value="1"/>
</dbReference>
<dbReference type="AlphaFoldDB" id="A0A6G0VZJ5"/>
<comment type="caution">
    <text evidence="4">The sequence shown here is derived from an EMBL/GenBank/DDBJ whole genome shotgun (WGS) entry which is preliminary data.</text>
</comment>
<feature type="domain" description="DUF4371" evidence="3">
    <location>
        <begin position="278"/>
        <end position="481"/>
    </location>
</feature>